<feature type="compositionally biased region" description="Low complexity" evidence="1">
    <location>
        <begin position="426"/>
        <end position="436"/>
    </location>
</feature>
<dbReference type="PROSITE" id="PS50006">
    <property type="entry name" value="FHA_DOMAIN"/>
    <property type="match status" value="1"/>
</dbReference>
<feature type="compositionally biased region" description="Low complexity" evidence="1">
    <location>
        <begin position="336"/>
        <end position="348"/>
    </location>
</feature>
<evidence type="ECO:0000259" key="2">
    <source>
        <dbReference type="PROSITE" id="PS50006"/>
    </source>
</evidence>
<comment type="caution">
    <text evidence="3">The sequence shown here is derived from an EMBL/GenBank/DDBJ whole genome shotgun (WGS) entry which is preliminary data.</text>
</comment>
<protein>
    <recommendedName>
        <fullName evidence="2">FHA domain-containing protein</fullName>
    </recommendedName>
</protein>
<dbReference type="InterPro" id="IPR050923">
    <property type="entry name" value="Cell_Proc_Reg/RNA_Proc"/>
</dbReference>
<name>A0AAE0G699_9CHLO</name>
<dbReference type="EMBL" id="LGRX02009034">
    <property type="protein sequence ID" value="KAK3272334.1"/>
    <property type="molecule type" value="Genomic_DNA"/>
</dbReference>
<dbReference type="InterPro" id="IPR000253">
    <property type="entry name" value="FHA_dom"/>
</dbReference>
<feature type="compositionally biased region" description="Low complexity" evidence="1">
    <location>
        <begin position="464"/>
        <end position="473"/>
    </location>
</feature>
<evidence type="ECO:0000313" key="4">
    <source>
        <dbReference type="Proteomes" id="UP001190700"/>
    </source>
</evidence>
<keyword evidence="4" id="KW-1185">Reference proteome</keyword>
<gene>
    <name evidence="3" type="ORF">CYMTET_19368</name>
</gene>
<feature type="compositionally biased region" description="Basic and acidic residues" evidence="1">
    <location>
        <begin position="437"/>
        <end position="463"/>
    </location>
</feature>
<feature type="compositionally biased region" description="Low complexity" evidence="1">
    <location>
        <begin position="315"/>
        <end position="329"/>
    </location>
</feature>
<evidence type="ECO:0000313" key="3">
    <source>
        <dbReference type="EMBL" id="KAK3272334.1"/>
    </source>
</evidence>
<feature type="region of interest" description="Disordered" evidence="1">
    <location>
        <begin position="204"/>
        <end position="558"/>
    </location>
</feature>
<dbReference type="SUPFAM" id="SSF49879">
    <property type="entry name" value="SMAD/FHA domain"/>
    <property type="match status" value="1"/>
</dbReference>
<feature type="domain" description="FHA" evidence="2">
    <location>
        <begin position="135"/>
        <end position="185"/>
    </location>
</feature>
<feature type="compositionally biased region" description="Basic and acidic residues" evidence="1">
    <location>
        <begin position="349"/>
        <end position="425"/>
    </location>
</feature>
<reference evidence="3 4" key="1">
    <citation type="journal article" date="2015" name="Genome Biol. Evol.">
        <title>Comparative Genomics of a Bacterivorous Green Alga Reveals Evolutionary Causalities and Consequences of Phago-Mixotrophic Mode of Nutrition.</title>
        <authorList>
            <person name="Burns J.A."/>
            <person name="Paasch A."/>
            <person name="Narechania A."/>
            <person name="Kim E."/>
        </authorList>
    </citation>
    <scope>NUCLEOTIDE SEQUENCE [LARGE SCALE GENOMIC DNA]</scope>
    <source>
        <strain evidence="3 4">PLY_AMNH</strain>
    </source>
</reference>
<feature type="compositionally biased region" description="Polar residues" evidence="1">
    <location>
        <begin position="225"/>
        <end position="236"/>
    </location>
</feature>
<dbReference type="Proteomes" id="UP001190700">
    <property type="component" value="Unassembled WGS sequence"/>
</dbReference>
<dbReference type="CDD" id="cd00060">
    <property type="entry name" value="FHA"/>
    <property type="match status" value="1"/>
</dbReference>
<dbReference type="SMART" id="SM00240">
    <property type="entry name" value="FHA"/>
    <property type="match status" value="1"/>
</dbReference>
<sequence length="617" mass="65705">MPAACQLSDCLSSDALKKVIAQCSSGNKMEVAYSWAPRASLTAGSSYSGTRQPAHQQPRVVVQTHGWTVKQSTLSWKNSVGSEINQRAPVSSGVARQRRVRVQAFFGGSKRQSAAGESAFALKGAANIKLPSGTTVIGRDRDDADFVINKAAVSSAHVSLTVGPRGVQVKDLGSTNGTFVNGKQIRSASLKAGDTLTLGNVNLTLTEKPAPKPKEAPAARGGSQRGSQIFGTQRGSGSARPAGTQRRGTIFGGSRRSAEDDDPAAARRAAAEAKKQAQAEARAEKQAQAEAKKQAQAEARAQKQAEAEERKRAQAEAQAEARAAKQAQAEAKKQAQAEARAQKQAQNDAKAEKQAQAEAKKQAQAEARAQKQAEAEARKQAQAEARAEKQAQAEAKKQAQAEARAQKQAEAEERKRAQADARSREQAQGAQQAAKEQAAEERRRAQEEARAEKQAQAEAKKQAQAEARAAKQAAVEERKQAQAEARAAKQAEAEERKQAQAEARAARQAEVEAKRQAKASAAEESGAPRGGFFGTIRSSARKAAPSGSQRSGTIISRGDASQDSTFVFKQGRQTIRLSSGAQVLGRDSDDCDIVIRGQVGGLHMTDPLWHRMLLLLR</sequence>
<dbReference type="InterPro" id="IPR008984">
    <property type="entry name" value="SMAD_FHA_dom_sf"/>
</dbReference>
<feature type="compositionally biased region" description="Basic and acidic residues" evidence="1">
    <location>
        <begin position="269"/>
        <end position="314"/>
    </location>
</feature>
<dbReference type="AlphaFoldDB" id="A0AAE0G699"/>
<feature type="compositionally biased region" description="Basic and acidic residues" evidence="1">
    <location>
        <begin position="474"/>
        <end position="515"/>
    </location>
</feature>
<accession>A0AAE0G699</accession>
<evidence type="ECO:0000256" key="1">
    <source>
        <dbReference type="SAM" id="MobiDB-lite"/>
    </source>
</evidence>
<dbReference type="Gene3D" id="2.60.200.20">
    <property type="match status" value="1"/>
</dbReference>
<dbReference type="PANTHER" id="PTHR23308">
    <property type="entry name" value="NUCLEAR INHIBITOR OF PROTEIN PHOSPHATASE-1"/>
    <property type="match status" value="1"/>
</dbReference>
<organism evidence="3 4">
    <name type="scientific">Cymbomonas tetramitiformis</name>
    <dbReference type="NCBI Taxonomy" id="36881"/>
    <lineage>
        <taxon>Eukaryota</taxon>
        <taxon>Viridiplantae</taxon>
        <taxon>Chlorophyta</taxon>
        <taxon>Pyramimonadophyceae</taxon>
        <taxon>Pyramimonadales</taxon>
        <taxon>Pyramimonadaceae</taxon>
        <taxon>Cymbomonas</taxon>
    </lineage>
</organism>
<proteinExistence type="predicted"/>
<dbReference type="Pfam" id="PF00498">
    <property type="entry name" value="FHA"/>
    <property type="match status" value="1"/>
</dbReference>
<feature type="compositionally biased region" description="Polar residues" evidence="1">
    <location>
        <begin position="546"/>
        <end position="558"/>
    </location>
</feature>